<gene>
    <name evidence="1" type="ORF">LTR69_002269</name>
</gene>
<accession>A0ABR0JLU5</accession>
<sequence length="101" mass="10966">MMLHNAQPVEDGLKITAGEVSENFDAVATDDLLLAEELFKATKEIEEFVVRTNDWSGIVDLGGGKTYSMAVGAVDKHEAKKLNENIEKFTPVIVGLFAAGR</sequence>
<evidence type="ECO:0008006" key="3">
    <source>
        <dbReference type="Google" id="ProtNLM"/>
    </source>
</evidence>
<organism evidence="1 2">
    <name type="scientific">Exophiala sideris</name>
    <dbReference type="NCBI Taxonomy" id="1016849"/>
    <lineage>
        <taxon>Eukaryota</taxon>
        <taxon>Fungi</taxon>
        <taxon>Dikarya</taxon>
        <taxon>Ascomycota</taxon>
        <taxon>Pezizomycotina</taxon>
        <taxon>Eurotiomycetes</taxon>
        <taxon>Chaetothyriomycetidae</taxon>
        <taxon>Chaetothyriales</taxon>
        <taxon>Herpotrichiellaceae</taxon>
        <taxon>Exophiala</taxon>
    </lineage>
</organism>
<evidence type="ECO:0000313" key="2">
    <source>
        <dbReference type="Proteomes" id="UP001345691"/>
    </source>
</evidence>
<dbReference type="Proteomes" id="UP001345691">
    <property type="component" value="Unassembled WGS sequence"/>
</dbReference>
<keyword evidence="2" id="KW-1185">Reference proteome</keyword>
<proteinExistence type="predicted"/>
<protein>
    <recommendedName>
        <fullName evidence="3">Phosphoglycerate kinase</fullName>
    </recommendedName>
</protein>
<reference evidence="1 2" key="1">
    <citation type="submission" date="2023-08" db="EMBL/GenBank/DDBJ databases">
        <title>Black Yeasts Isolated from many extreme environments.</title>
        <authorList>
            <person name="Coleine C."/>
            <person name="Stajich J.E."/>
            <person name="Selbmann L."/>
        </authorList>
    </citation>
    <scope>NUCLEOTIDE SEQUENCE [LARGE SCALE GENOMIC DNA]</scope>
    <source>
        <strain evidence="1 2">CCFEE 6328</strain>
    </source>
</reference>
<comment type="caution">
    <text evidence="1">The sequence shown here is derived from an EMBL/GenBank/DDBJ whole genome shotgun (WGS) entry which is preliminary data.</text>
</comment>
<dbReference type="EMBL" id="JAVRRF010000003">
    <property type="protein sequence ID" value="KAK5066921.1"/>
    <property type="molecule type" value="Genomic_DNA"/>
</dbReference>
<evidence type="ECO:0000313" key="1">
    <source>
        <dbReference type="EMBL" id="KAK5066921.1"/>
    </source>
</evidence>
<name>A0ABR0JLU5_9EURO</name>